<keyword evidence="2" id="KW-1185">Reference proteome</keyword>
<evidence type="ECO:0000313" key="1">
    <source>
        <dbReference type="EMBL" id="SIO25097.1"/>
    </source>
</evidence>
<gene>
    <name evidence="1" type="ORF">SAMN05444165_1696</name>
</gene>
<dbReference type="Proteomes" id="UP000185151">
    <property type="component" value="Unassembled WGS sequence"/>
</dbReference>
<dbReference type="AlphaFoldDB" id="A0A1N6HZ97"/>
<dbReference type="EMBL" id="FSRU01000001">
    <property type="protein sequence ID" value="SIO25097.1"/>
    <property type="molecule type" value="Genomic_DNA"/>
</dbReference>
<name>A0A1N6HZ97_9BURK</name>
<organism evidence="1 2">
    <name type="scientific">Paraburkholderia phenazinium</name>
    <dbReference type="NCBI Taxonomy" id="60549"/>
    <lineage>
        <taxon>Bacteria</taxon>
        <taxon>Pseudomonadati</taxon>
        <taxon>Pseudomonadota</taxon>
        <taxon>Betaproteobacteria</taxon>
        <taxon>Burkholderiales</taxon>
        <taxon>Burkholderiaceae</taxon>
        <taxon>Paraburkholderia</taxon>
    </lineage>
</organism>
<sequence length="236" mass="25700">MRPVCTRRGNTRPRPVTADQAVDTPVLKLILPGLSMKARLPDWPLRALLCWPRRALSYGLDRSLFFLPCASSRCLFFSACLCVPAPPVLPLPACASPRHLWFPALPVLPVLSRATALLPGTGHIATTVPALRKALCHRTWPSMRVAARHALRGVVQKLLQVCDSPGTGKFTGPETLRRQLLRWPQPCRRMGLDRGLRGASSSAAGDSKEGAAITMWATAPRPKCLNCETPPTHGSL</sequence>
<proteinExistence type="predicted"/>
<protein>
    <submittedName>
        <fullName evidence="1">Uncharacterized protein</fullName>
    </submittedName>
</protein>
<evidence type="ECO:0000313" key="2">
    <source>
        <dbReference type="Proteomes" id="UP000185151"/>
    </source>
</evidence>
<accession>A0A1N6HZ97</accession>
<reference evidence="1 2" key="1">
    <citation type="submission" date="2016-11" db="EMBL/GenBank/DDBJ databases">
        <authorList>
            <person name="Jaros S."/>
            <person name="Januszkiewicz K."/>
            <person name="Wedrychowicz H."/>
        </authorList>
    </citation>
    <scope>NUCLEOTIDE SEQUENCE [LARGE SCALE GENOMIC DNA]</scope>
    <source>
        <strain evidence="1 2">GAS95</strain>
    </source>
</reference>